<evidence type="ECO:0000256" key="1">
    <source>
        <dbReference type="ARBA" id="ARBA00004141"/>
    </source>
</evidence>
<evidence type="ECO:0000256" key="3">
    <source>
        <dbReference type="ARBA" id="ARBA00022989"/>
    </source>
</evidence>
<sequence length="362" mass="39896">MSITNGVLTILPPPEGYIVDFDSPARNGNIAGYWISGIGIVLSTSVLAIRMYTKVFIIKDFSLDDATLLASYVFGIAVQSILTREYPPLPVGWLLKLADFWVVEASGVHAWEMPIARYQHFSTVIMVASVLYVPCLGFAKFSILSLYRKISQLKWFNVCIYILMTIIVCYSIGIIFALIFPCQPIPANWDLSVSGKCIDKAAIYLATAAVNVITDFLILTLPLPMVLRLHMPRGKKIGLVILFVVGSANIEANLVIICVSLPTLRRFIKHVAPGWMGDGSQGSSAPSYLKKSSRNGSLPISCSKNSKYGRMDDSILEMAGNFDDNTETDETGREVLNDDNSSGRAIWKTTTVYIKYDQRGAP</sequence>
<feature type="transmembrane region" description="Helical" evidence="6">
    <location>
        <begin position="155"/>
        <end position="181"/>
    </location>
</feature>
<organism evidence="8 9">
    <name type="scientific">Lithohypha guttulata</name>
    <dbReference type="NCBI Taxonomy" id="1690604"/>
    <lineage>
        <taxon>Eukaryota</taxon>
        <taxon>Fungi</taxon>
        <taxon>Dikarya</taxon>
        <taxon>Ascomycota</taxon>
        <taxon>Pezizomycotina</taxon>
        <taxon>Eurotiomycetes</taxon>
        <taxon>Chaetothyriomycetidae</taxon>
        <taxon>Chaetothyriales</taxon>
        <taxon>Trichomeriaceae</taxon>
        <taxon>Lithohypha</taxon>
    </lineage>
</organism>
<dbReference type="InterPro" id="IPR049326">
    <property type="entry name" value="Rhodopsin_dom_fungi"/>
</dbReference>
<evidence type="ECO:0000313" key="9">
    <source>
        <dbReference type="Proteomes" id="UP001309876"/>
    </source>
</evidence>
<keyword evidence="9" id="KW-1185">Reference proteome</keyword>
<proteinExistence type="inferred from homology"/>
<feature type="transmembrane region" description="Helical" evidence="6">
    <location>
        <begin position="30"/>
        <end position="49"/>
    </location>
</feature>
<feature type="transmembrane region" description="Helical" evidence="6">
    <location>
        <begin position="239"/>
        <end position="262"/>
    </location>
</feature>
<dbReference type="Pfam" id="PF20684">
    <property type="entry name" value="Fung_rhodopsin"/>
    <property type="match status" value="1"/>
</dbReference>
<dbReference type="EMBL" id="JAVRRJ010000002">
    <property type="protein sequence ID" value="KAK5087912.1"/>
    <property type="molecule type" value="Genomic_DNA"/>
</dbReference>
<feature type="domain" description="Rhodopsin" evidence="7">
    <location>
        <begin position="49"/>
        <end position="248"/>
    </location>
</feature>
<feature type="transmembrane region" description="Helical" evidence="6">
    <location>
        <begin position="121"/>
        <end position="143"/>
    </location>
</feature>
<protein>
    <recommendedName>
        <fullName evidence="7">Rhodopsin domain-containing protein</fullName>
    </recommendedName>
</protein>
<dbReference type="AlphaFoldDB" id="A0AAN7T438"/>
<evidence type="ECO:0000256" key="5">
    <source>
        <dbReference type="ARBA" id="ARBA00038359"/>
    </source>
</evidence>
<name>A0AAN7T438_9EURO</name>
<comment type="subcellular location">
    <subcellularLocation>
        <location evidence="1">Membrane</location>
        <topology evidence="1">Multi-pass membrane protein</topology>
    </subcellularLocation>
</comment>
<dbReference type="PANTHER" id="PTHR33048:SF124">
    <property type="entry name" value="INTEGRAL MEMBRANE PROTEIN"/>
    <property type="match status" value="1"/>
</dbReference>
<keyword evidence="3 6" id="KW-1133">Transmembrane helix</keyword>
<comment type="caution">
    <text evidence="8">The sequence shown here is derived from an EMBL/GenBank/DDBJ whole genome shotgun (WGS) entry which is preliminary data.</text>
</comment>
<comment type="similarity">
    <text evidence="5">Belongs to the SAT4 family.</text>
</comment>
<evidence type="ECO:0000256" key="4">
    <source>
        <dbReference type="ARBA" id="ARBA00023136"/>
    </source>
</evidence>
<evidence type="ECO:0000256" key="2">
    <source>
        <dbReference type="ARBA" id="ARBA00022692"/>
    </source>
</evidence>
<feature type="transmembrane region" description="Helical" evidence="6">
    <location>
        <begin position="201"/>
        <end position="227"/>
    </location>
</feature>
<keyword evidence="4 6" id="KW-0472">Membrane</keyword>
<reference evidence="8 9" key="1">
    <citation type="submission" date="2023-08" db="EMBL/GenBank/DDBJ databases">
        <title>Black Yeasts Isolated from many extreme environments.</title>
        <authorList>
            <person name="Coleine C."/>
            <person name="Stajich J.E."/>
            <person name="Selbmann L."/>
        </authorList>
    </citation>
    <scope>NUCLEOTIDE SEQUENCE [LARGE SCALE GENOMIC DNA]</scope>
    <source>
        <strain evidence="8 9">CCFEE 5910</strain>
    </source>
</reference>
<accession>A0AAN7T438</accession>
<dbReference type="InterPro" id="IPR052337">
    <property type="entry name" value="SAT4-like"/>
</dbReference>
<evidence type="ECO:0000256" key="6">
    <source>
        <dbReference type="SAM" id="Phobius"/>
    </source>
</evidence>
<evidence type="ECO:0000313" key="8">
    <source>
        <dbReference type="EMBL" id="KAK5087912.1"/>
    </source>
</evidence>
<evidence type="ECO:0000259" key="7">
    <source>
        <dbReference type="Pfam" id="PF20684"/>
    </source>
</evidence>
<keyword evidence="2 6" id="KW-0812">Transmembrane</keyword>
<dbReference type="PANTHER" id="PTHR33048">
    <property type="entry name" value="PTH11-LIKE INTEGRAL MEMBRANE PROTEIN (AFU_ORTHOLOGUE AFUA_5G11245)"/>
    <property type="match status" value="1"/>
</dbReference>
<dbReference type="GO" id="GO:0016020">
    <property type="term" value="C:membrane"/>
    <property type="evidence" value="ECO:0007669"/>
    <property type="project" value="UniProtKB-SubCell"/>
</dbReference>
<dbReference type="Proteomes" id="UP001309876">
    <property type="component" value="Unassembled WGS sequence"/>
</dbReference>
<gene>
    <name evidence="8" type="ORF">LTR05_002128</name>
</gene>